<dbReference type="Pfam" id="PF00324">
    <property type="entry name" value="AA_permease"/>
    <property type="match status" value="1"/>
</dbReference>
<dbReference type="GO" id="GO:0016020">
    <property type="term" value="C:membrane"/>
    <property type="evidence" value="ECO:0007669"/>
    <property type="project" value="UniProtKB-SubCell"/>
</dbReference>
<evidence type="ECO:0000256" key="1">
    <source>
        <dbReference type="ARBA" id="ARBA00004141"/>
    </source>
</evidence>
<dbReference type="PIRSF" id="PIRSF006060">
    <property type="entry name" value="AA_transporter"/>
    <property type="match status" value="1"/>
</dbReference>
<feature type="transmembrane region" description="Helical" evidence="5">
    <location>
        <begin position="453"/>
        <end position="472"/>
    </location>
</feature>
<reference evidence="8" key="1">
    <citation type="submission" date="2012-03" db="EMBL/GenBank/DDBJ databases">
        <title>Complete genome of Caldisphaera lagunensis DSM 15908.</title>
        <authorList>
            <person name="Lucas S."/>
            <person name="Copeland A."/>
            <person name="Lapidus A."/>
            <person name="Glavina del Rio T."/>
            <person name="Dalin E."/>
            <person name="Tice H."/>
            <person name="Bruce D."/>
            <person name="Goodwin L."/>
            <person name="Pitluck S."/>
            <person name="Peters L."/>
            <person name="Mikhailova N."/>
            <person name="Teshima H."/>
            <person name="Kyrpides N."/>
            <person name="Mavromatis K."/>
            <person name="Ivanova N."/>
            <person name="Brettin T."/>
            <person name="Detter J.C."/>
            <person name="Han C."/>
            <person name="Larimer F."/>
            <person name="Land M."/>
            <person name="Hauser L."/>
            <person name="Markowitz V."/>
            <person name="Cheng J.-F."/>
            <person name="Hugenholtz P."/>
            <person name="Woyke T."/>
            <person name="Wu D."/>
            <person name="Spring S."/>
            <person name="Schroeder M."/>
            <person name="Brambilla E."/>
            <person name="Klenk H.-P."/>
            <person name="Eisen J.A."/>
        </authorList>
    </citation>
    <scope>NUCLEOTIDE SEQUENCE [LARGE SCALE GENOMIC DNA]</scope>
    <source>
        <strain evidence="8">DSM 15908 / JCM 11604 / IC-154</strain>
    </source>
</reference>
<gene>
    <name evidence="7" type="ordered locus">Calag_0275</name>
</gene>
<feature type="transmembrane region" description="Helical" evidence="5">
    <location>
        <begin position="245"/>
        <end position="265"/>
    </location>
</feature>
<feature type="transmembrane region" description="Helical" evidence="5">
    <location>
        <begin position="292"/>
        <end position="324"/>
    </location>
</feature>
<keyword evidence="2 5" id="KW-0812">Transmembrane</keyword>
<feature type="transmembrane region" description="Helical" evidence="5">
    <location>
        <begin position="40"/>
        <end position="64"/>
    </location>
</feature>
<dbReference type="EMBL" id="CP003378">
    <property type="protein sequence ID" value="AFZ70055.1"/>
    <property type="molecule type" value="Genomic_DNA"/>
</dbReference>
<sequence length="481" mass="53155">MQKLMLDESDPKPAETDSIANYLRLRRTTTLKRKLSFRDLFFLSLGGQAPFLSLLTYATGVIIYSFLFSPLIIILGALLVLINGLVVYKLSKKYQEAGGYYIYAMYSLTRRLGLETGWMYIFYSAFYGSAYIVGASFLLHYVFNLNPLISALIVFIPAITFLIMGTKPSAKYAEFSGIIEIAFIALISIIGIYLAHFHFYNPIQKVPSINKIALAILFAIGIPTGYGSITPLSEESINHKDIGRAALLVIIVGGLVTGFAIYGLIDAGLYTSQLSSIITSSVPILNLLKENFGIIALIFMIYAAISDGILASLSFMLGTSRTVYAMAQKEMLPSVFTWLRGNEPIMASILTAIIYGAISFLGLITIKNPFYLFLEFGAIAGLSNVFVHLSANFSLVLSSIRDLKNRAKIIGTYAIEKIFNFIINKTTDLIIGISAILFSLIVLLYSMATVNKIVENLFMGWIIIGFLYAEIVDSIKQNHNH</sequence>
<evidence type="ECO:0000256" key="5">
    <source>
        <dbReference type="SAM" id="Phobius"/>
    </source>
</evidence>
<feature type="transmembrane region" description="Helical" evidence="5">
    <location>
        <begin position="70"/>
        <end position="88"/>
    </location>
</feature>
<evidence type="ECO:0000256" key="4">
    <source>
        <dbReference type="ARBA" id="ARBA00023136"/>
    </source>
</evidence>
<feature type="transmembrane region" description="Helical" evidence="5">
    <location>
        <begin position="148"/>
        <end position="166"/>
    </location>
</feature>
<dbReference type="InterPro" id="IPR050367">
    <property type="entry name" value="APC_superfamily"/>
</dbReference>
<dbReference type="KEGG" id="clg:Calag_0275"/>
<feature type="transmembrane region" description="Helical" evidence="5">
    <location>
        <begin position="345"/>
        <end position="364"/>
    </location>
</feature>
<dbReference type="InParanoid" id="L0AAI6"/>
<proteinExistence type="predicted"/>
<dbReference type="Proteomes" id="UP000010469">
    <property type="component" value="Chromosome"/>
</dbReference>
<dbReference type="STRING" id="1056495.Calag_0275"/>
<dbReference type="eggNOG" id="arCOG03654">
    <property type="taxonomic scope" value="Archaea"/>
</dbReference>
<feature type="transmembrane region" description="Helical" evidence="5">
    <location>
        <begin position="429"/>
        <end position="447"/>
    </location>
</feature>
<evidence type="ECO:0000313" key="7">
    <source>
        <dbReference type="EMBL" id="AFZ70055.1"/>
    </source>
</evidence>
<evidence type="ECO:0000313" key="8">
    <source>
        <dbReference type="Proteomes" id="UP000010469"/>
    </source>
</evidence>
<accession>L0AAI6</accession>
<feature type="transmembrane region" description="Helical" evidence="5">
    <location>
        <begin position="178"/>
        <end position="200"/>
    </location>
</feature>
<dbReference type="GO" id="GO:0055085">
    <property type="term" value="P:transmembrane transport"/>
    <property type="evidence" value="ECO:0007669"/>
    <property type="project" value="InterPro"/>
</dbReference>
<protein>
    <submittedName>
        <fullName evidence="7">Amino acid transporter</fullName>
    </submittedName>
</protein>
<feature type="transmembrane region" description="Helical" evidence="5">
    <location>
        <begin position="212"/>
        <end position="233"/>
    </location>
</feature>
<keyword evidence="8" id="KW-1185">Reference proteome</keyword>
<name>L0AAI6_CALLD</name>
<feature type="transmembrane region" description="Helical" evidence="5">
    <location>
        <begin position="120"/>
        <end position="142"/>
    </location>
</feature>
<feature type="domain" description="Amino acid permease/ SLC12A" evidence="6">
    <location>
        <begin position="42"/>
        <end position="469"/>
    </location>
</feature>
<dbReference type="AlphaFoldDB" id="L0AAI6"/>
<comment type="subcellular location">
    <subcellularLocation>
        <location evidence="1">Membrane</location>
        <topology evidence="1">Multi-pass membrane protein</topology>
    </subcellularLocation>
</comment>
<feature type="transmembrane region" description="Helical" evidence="5">
    <location>
        <begin position="370"/>
        <end position="397"/>
    </location>
</feature>
<keyword evidence="3 5" id="KW-1133">Transmembrane helix</keyword>
<evidence type="ECO:0000256" key="3">
    <source>
        <dbReference type="ARBA" id="ARBA00022989"/>
    </source>
</evidence>
<dbReference type="Gene3D" id="1.20.1740.10">
    <property type="entry name" value="Amino acid/polyamine transporter I"/>
    <property type="match status" value="1"/>
</dbReference>
<dbReference type="HOGENOM" id="CLU_031607_0_0_2"/>
<evidence type="ECO:0000256" key="2">
    <source>
        <dbReference type="ARBA" id="ARBA00022692"/>
    </source>
</evidence>
<organism evidence="7 8">
    <name type="scientific">Caldisphaera lagunensis (strain DSM 15908 / JCM 11604 / ANMR 0165 / IC-154)</name>
    <dbReference type="NCBI Taxonomy" id="1056495"/>
    <lineage>
        <taxon>Archaea</taxon>
        <taxon>Thermoproteota</taxon>
        <taxon>Thermoprotei</taxon>
        <taxon>Acidilobales</taxon>
        <taxon>Caldisphaeraceae</taxon>
        <taxon>Caldisphaera</taxon>
    </lineage>
</organism>
<dbReference type="PANTHER" id="PTHR42770:SF11">
    <property type="entry name" value="INNER MEMBRANE TRANSPORT PROTEIN YBAT"/>
    <property type="match status" value="1"/>
</dbReference>
<dbReference type="PANTHER" id="PTHR42770">
    <property type="entry name" value="AMINO ACID TRANSPORTER-RELATED"/>
    <property type="match status" value="1"/>
</dbReference>
<keyword evidence="4 5" id="KW-0472">Membrane</keyword>
<evidence type="ECO:0000259" key="6">
    <source>
        <dbReference type="Pfam" id="PF00324"/>
    </source>
</evidence>
<dbReference type="InterPro" id="IPR004841">
    <property type="entry name" value="AA-permease/SLC12A_dom"/>
</dbReference>